<comment type="function">
    <text evidence="1">Transfers an acetyl group from acetyl-CoA to L-homoserine, forming acetyl-L-homoserine.</text>
</comment>
<accession>A0A366HMJ7</accession>
<sequence length="407" mass="45356">MFPIPMSAPPSNTTQAQFARVATPENPFRFTCGMEMDDLTLAYETYGSLNADKTNAILLFHALSGSQHAAGYCSTVPNTNGRWTDDCHRGWWELFIGPGKALDTDKFFIICANFVGGCYGSTGPASLDAKTGKPYASKFPQVSTADVVRSQARLLDLLGIDKLHAVIGPSVGGLMTLNFASLFPERVRLIVSIASGMRTTVLSRLGVFEQVMAIENDPHFKGGNYYGGPEPEYGMALARMISHKTFVHLDAIERRARGDVVQAGDQLSWYKVGHNVESYMLHQGKKFVKRFDANTYVRICDMWLRYEPLRDANVENHGELFAISRQAGHHWLVFSIDSDFCFYPEEQAELVRWLEQAGVSNMHITVHSEKGHDSFLLEPALYTPHLAYTLKRGVTTDAAWEEDNLGL</sequence>
<dbReference type="GO" id="GO:0004414">
    <property type="term" value="F:homoserine O-acetyltransferase activity"/>
    <property type="evidence" value="ECO:0007669"/>
    <property type="project" value="UniProtKB-UniRule"/>
</dbReference>
<comment type="similarity">
    <text evidence="1">Belongs to the AB hydrolase superfamily. MetX family.</text>
</comment>
<keyword evidence="1 4" id="KW-0808">Transferase</keyword>
<comment type="caution">
    <text evidence="1">Lacks conserved residue(s) required for the propagation of feature annotation.</text>
</comment>
<dbReference type="GO" id="GO:0009086">
    <property type="term" value="P:methionine biosynthetic process"/>
    <property type="evidence" value="ECO:0007669"/>
    <property type="project" value="UniProtKB-UniRule"/>
</dbReference>
<feature type="active site" description="Nucleophile" evidence="1 2">
    <location>
        <position position="170"/>
    </location>
</feature>
<keyword evidence="1" id="KW-0028">Amino-acid biosynthesis</keyword>
<organism evidence="4 5">
    <name type="scientific">Roseimicrobium gellanilyticum</name>
    <dbReference type="NCBI Taxonomy" id="748857"/>
    <lineage>
        <taxon>Bacteria</taxon>
        <taxon>Pseudomonadati</taxon>
        <taxon>Verrucomicrobiota</taxon>
        <taxon>Verrucomicrobiia</taxon>
        <taxon>Verrucomicrobiales</taxon>
        <taxon>Verrucomicrobiaceae</taxon>
        <taxon>Roseimicrobium</taxon>
    </lineage>
</organism>
<dbReference type="Gene3D" id="3.40.50.1820">
    <property type="entry name" value="alpha/beta hydrolase"/>
    <property type="match status" value="1"/>
</dbReference>
<comment type="pathway">
    <text evidence="1">Amino-acid biosynthesis; L-methionine biosynthesis via de novo pathway; O-acetyl-L-homoserine from L-homoserine: step 1/1.</text>
</comment>
<comment type="caution">
    <text evidence="4">The sequence shown here is derived from an EMBL/GenBank/DDBJ whole genome shotgun (WGS) entry which is preliminary data.</text>
</comment>
<keyword evidence="1" id="KW-0486">Methionine biosynthesis</keyword>
<feature type="domain" description="AB hydrolase-1" evidence="3">
    <location>
        <begin position="56"/>
        <end position="360"/>
    </location>
</feature>
<dbReference type="InterPro" id="IPR029058">
    <property type="entry name" value="AB_hydrolase_fold"/>
</dbReference>
<feature type="binding site" evidence="1">
    <location>
        <position position="373"/>
    </location>
    <ligand>
        <name>substrate</name>
    </ligand>
</feature>
<protein>
    <recommendedName>
        <fullName evidence="1">Homoserine O-acetyltransferase</fullName>
        <shortName evidence="1">HAT</shortName>
        <ecNumber evidence="1">2.3.1.31</ecNumber>
    </recommendedName>
    <alternativeName>
        <fullName evidence="1">Homoserine transacetylase</fullName>
        <shortName evidence="1">HTA</shortName>
    </alternativeName>
</protein>
<dbReference type="PIRSF" id="PIRSF000443">
    <property type="entry name" value="Homoser_Ac_trans"/>
    <property type="match status" value="1"/>
</dbReference>
<dbReference type="EC" id="2.3.1.31" evidence="1"/>
<dbReference type="NCBIfam" id="NF001209">
    <property type="entry name" value="PRK00175.1"/>
    <property type="match status" value="1"/>
</dbReference>
<dbReference type="NCBIfam" id="TIGR01392">
    <property type="entry name" value="homoserO_Ac_trn"/>
    <property type="match status" value="1"/>
</dbReference>
<dbReference type="InterPro" id="IPR000073">
    <property type="entry name" value="AB_hydrolase_1"/>
</dbReference>
<feature type="binding site" evidence="1">
    <location>
        <position position="239"/>
    </location>
    <ligand>
        <name>substrate</name>
    </ligand>
</feature>
<keyword evidence="1" id="KW-0963">Cytoplasm</keyword>
<dbReference type="UniPathway" id="UPA00051">
    <property type="reaction ID" value="UER00074"/>
</dbReference>
<comment type="catalytic activity">
    <reaction evidence="1">
        <text>L-homoserine + acetyl-CoA = O-acetyl-L-homoserine + CoA</text>
        <dbReference type="Rhea" id="RHEA:13701"/>
        <dbReference type="ChEBI" id="CHEBI:57287"/>
        <dbReference type="ChEBI" id="CHEBI:57288"/>
        <dbReference type="ChEBI" id="CHEBI:57476"/>
        <dbReference type="ChEBI" id="CHEBI:57716"/>
        <dbReference type="EC" id="2.3.1.31"/>
    </reaction>
</comment>
<dbReference type="GO" id="GO:0005737">
    <property type="term" value="C:cytoplasm"/>
    <property type="evidence" value="ECO:0007669"/>
    <property type="project" value="UniProtKB-SubCell"/>
</dbReference>
<dbReference type="InterPro" id="IPR008220">
    <property type="entry name" value="HAT_MetX-like"/>
</dbReference>
<proteinExistence type="inferred from homology"/>
<gene>
    <name evidence="1" type="primary">metXA</name>
    <name evidence="4" type="ORF">DES53_104189</name>
</gene>
<dbReference type="Gene3D" id="1.10.1740.110">
    <property type="match status" value="1"/>
</dbReference>
<evidence type="ECO:0000313" key="4">
    <source>
        <dbReference type="EMBL" id="RBP44369.1"/>
    </source>
</evidence>
<evidence type="ECO:0000259" key="3">
    <source>
        <dbReference type="Pfam" id="PF00561"/>
    </source>
</evidence>
<dbReference type="HAMAP" id="MF_00296">
    <property type="entry name" value="MetX_acyltransf"/>
    <property type="match status" value="1"/>
</dbReference>
<keyword evidence="1" id="KW-0012">Acyltransferase</keyword>
<name>A0A366HMJ7_9BACT</name>
<dbReference type="EMBL" id="QNRR01000004">
    <property type="protein sequence ID" value="RBP44369.1"/>
    <property type="molecule type" value="Genomic_DNA"/>
</dbReference>
<keyword evidence="5" id="KW-1185">Reference proteome</keyword>
<evidence type="ECO:0000256" key="2">
    <source>
        <dbReference type="PIRSR" id="PIRSR000443-1"/>
    </source>
</evidence>
<reference evidence="4 5" key="1">
    <citation type="submission" date="2018-06" db="EMBL/GenBank/DDBJ databases">
        <title>Genomic Encyclopedia of Type Strains, Phase IV (KMG-IV): sequencing the most valuable type-strain genomes for metagenomic binning, comparative biology and taxonomic classification.</title>
        <authorList>
            <person name="Goeker M."/>
        </authorList>
    </citation>
    <scope>NUCLEOTIDE SEQUENCE [LARGE SCALE GENOMIC DNA]</scope>
    <source>
        <strain evidence="4 5">DSM 25532</strain>
    </source>
</reference>
<feature type="active site" evidence="1 2">
    <location>
        <position position="339"/>
    </location>
</feature>
<evidence type="ECO:0000313" key="5">
    <source>
        <dbReference type="Proteomes" id="UP000253426"/>
    </source>
</evidence>
<dbReference type="GO" id="GO:0009092">
    <property type="term" value="P:homoserine metabolic process"/>
    <property type="evidence" value="ECO:0007669"/>
    <property type="project" value="TreeGrafter"/>
</dbReference>
<dbReference type="PANTHER" id="PTHR32268">
    <property type="entry name" value="HOMOSERINE O-ACETYLTRANSFERASE"/>
    <property type="match status" value="1"/>
</dbReference>
<dbReference type="AlphaFoldDB" id="A0A366HMJ7"/>
<dbReference type="PANTHER" id="PTHR32268:SF16">
    <property type="entry name" value="SERINE O-SUCCINYLTRANSFERASE"/>
    <property type="match status" value="1"/>
</dbReference>
<dbReference type="SUPFAM" id="SSF53474">
    <property type="entry name" value="alpha/beta-Hydrolases"/>
    <property type="match status" value="1"/>
</dbReference>
<dbReference type="Proteomes" id="UP000253426">
    <property type="component" value="Unassembled WGS sequence"/>
</dbReference>
<dbReference type="Pfam" id="PF00561">
    <property type="entry name" value="Abhydrolase_1"/>
    <property type="match status" value="1"/>
</dbReference>
<evidence type="ECO:0000256" key="1">
    <source>
        <dbReference type="HAMAP-Rule" id="MF_00296"/>
    </source>
</evidence>
<comment type="subunit">
    <text evidence="1">Homodimer.</text>
</comment>
<comment type="subcellular location">
    <subcellularLocation>
        <location evidence="1">Cytoplasm</location>
    </subcellularLocation>
</comment>
<feature type="active site" evidence="1 2">
    <location>
        <position position="372"/>
    </location>
</feature>